<dbReference type="InterPro" id="IPR016181">
    <property type="entry name" value="Acyl_CoA_acyltransferase"/>
</dbReference>
<dbReference type="PANTHER" id="PTHR43792">
    <property type="entry name" value="GNAT FAMILY, PUTATIVE (AFU_ORTHOLOGUE AFUA_3G00765)-RELATED-RELATED"/>
    <property type="match status" value="1"/>
</dbReference>
<evidence type="ECO:0000313" key="2">
    <source>
        <dbReference type="EMBL" id="MBC8531018.1"/>
    </source>
</evidence>
<dbReference type="PROSITE" id="PS51186">
    <property type="entry name" value="GNAT"/>
    <property type="match status" value="1"/>
</dbReference>
<dbReference type="InterPro" id="IPR051531">
    <property type="entry name" value="N-acetyltransferase"/>
</dbReference>
<dbReference type="InterPro" id="IPR000182">
    <property type="entry name" value="GNAT_dom"/>
</dbReference>
<dbReference type="AlphaFoldDB" id="A0A926HPA7"/>
<organism evidence="2 3">
    <name type="scientific">Gehongia tenuis</name>
    <dbReference type="NCBI Taxonomy" id="2763655"/>
    <lineage>
        <taxon>Bacteria</taxon>
        <taxon>Bacillati</taxon>
        <taxon>Bacillota</taxon>
        <taxon>Clostridia</taxon>
        <taxon>Christensenellales</taxon>
        <taxon>Christensenellaceae</taxon>
        <taxon>Gehongia</taxon>
    </lineage>
</organism>
<dbReference type="RefSeq" id="WP_249315083.1">
    <property type="nucleotide sequence ID" value="NZ_JACRSR010000001.1"/>
</dbReference>
<dbReference type="SUPFAM" id="SSF55729">
    <property type="entry name" value="Acyl-CoA N-acyltransferases (Nat)"/>
    <property type="match status" value="1"/>
</dbReference>
<keyword evidence="3" id="KW-1185">Reference proteome</keyword>
<comment type="caution">
    <text evidence="2">The sequence shown here is derived from an EMBL/GenBank/DDBJ whole genome shotgun (WGS) entry which is preliminary data.</text>
</comment>
<accession>A0A926HPA7</accession>
<dbReference type="Proteomes" id="UP000623172">
    <property type="component" value="Unassembled WGS sequence"/>
</dbReference>
<proteinExistence type="predicted"/>
<dbReference type="GO" id="GO:0016747">
    <property type="term" value="F:acyltransferase activity, transferring groups other than amino-acyl groups"/>
    <property type="evidence" value="ECO:0007669"/>
    <property type="project" value="InterPro"/>
</dbReference>
<evidence type="ECO:0000259" key="1">
    <source>
        <dbReference type="PROSITE" id="PS51186"/>
    </source>
</evidence>
<dbReference type="EMBL" id="JACRSR010000001">
    <property type="protein sequence ID" value="MBC8531018.1"/>
    <property type="molecule type" value="Genomic_DNA"/>
</dbReference>
<sequence>MAYDLSKYYWQDGRVRLRALRETDWSDFYQQLMDEEHTFFFDSIVEPPHSEESAKTRWLAYMAESRKQGRLNFAIENLEGEKAGTVSLAGIDEKNGLFTMSVSVLPAFRGRGCAYSAMNILLDYAFNERRLHKFESACVEGNTVSQRLHEKLGCRLEGRFRQRIFHQGRFWNELRYGLLSEEYHSRREL</sequence>
<protein>
    <submittedName>
        <fullName evidence="2">GNAT family N-acetyltransferase</fullName>
    </submittedName>
</protein>
<dbReference type="Pfam" id="PF13302">
    <property type="entry name" value="Acetyltransf_3"/>
    <property type="match status" value="1"/>
</dbReference>
<gene>
    <name evidence="2" type="ORF">H8696_04060</name>
</gene>
<name>A0A926HPA7_9FIRM</name>
<evidence type="ECO:0000313" key="3">
    <source>
        <dbReference type="Proteomes" id="UP000623172"/>
    </source>
</evidence>
<feature type="domain" description="N-acetyltransferase" evidence="1">
    <location>
        <begin position="15"/>
        <end position="177"/>
    </location>
</feature>
<dbReference type="PANTHER" id="PTHR43792:SF1">
    <property type="entry name" value="N-ACETYLTRANSFERASE DOMAIN-CONTAINING PROTEIN"/>
    <property type="match status" value="1"/>
</dbReference>
<dbReference type="Gene3D" id="3.40.630.30">
    <property type="match status" value="1"/>
</dbReference>
<reference evidence="2" key="1">
    <citation type="submission" date="2020-08" db="EMBL/GenBank/DDBJ databases">
        <title>Genome public.</title>
        <authorList>
            <person name="Liu C."/>
            <person name="Sun Q."/>
        </authorList>
    </citation>
    <scope>NUCLEOTIDE SEQUENCE</scope>
    <source>
        <strain evidence="2">NSJ-53</strain>
    </source>
</reference>